<comment type="caution">
    <text evidence="2">The sequence shown here is derived from an EMBL/GenBank/DDBJ whole genome shotgun (WGS) entry which is preliminary data.</text>
</comment>
<accession>C8PFT7</accession>
<evidence type="ECO:0000256" key="1">
    <source>
        <dbReference type="SAM" id="MobiDB-lite"/>
    </source>
</evidence>
<feature type="compositionally biased region" description="Basic and acidic residues" evidence="1">
    <location>
        <begin position="20"/>
        <end position="29"/>
    </location>
</feature>
<proteinExistence type="predicted"/>
<evidence type="ECO:0000313" key="2">
    <source>
        <dbReference type="EMBL" id="EEV17975.1"/>
    </source>
</evidence>
<sequence>MDEILGTARQTLHSKKQNFKRGERSEMKLKTARQGVV</sequence>
<gene>
    <name evidence="2" type="ORF">CAMGR0001_0729</name>
</gene>
<organism evidence="2 3">
    <name type="scientific">Campylobacter gracilis RM3268</name>
    <dbReference type="NCBI Taxonomy" id="553220"/>
    <lineage>
        <taxon>Bacteria</taxon>
        <taxon>Pseudomonadati</taxon>
        <taxon>Campylobacterota</taxon>
        <taxon>Epsilonproteobacteria</taxon>
        <taxon>Campylobacterales</taxon>
        <taxon>Campylobacteraceae</taxon>
        <taxon>Campylobacter</taxon>
    </lineage>
</organism>
<protein>
    <submittedName>
        <fullName evidence="2">Uncharacterized protein</fullName>
    </submittedName>
</protein>
<feature type="region of interest" description="Disordered" evidence="1">
    <location>
        <begin position="1"/>
        <end position="37"/>
    </location>
</feature>
<dbReference type="Proteomes" id="UP000005709">
    <property type="component" value="Unassembled WGS sequence"/>
</dbReference>
<name>C8PFT7_9BACT</name>
<evidence type="ECO:0000313" key="3">
    <source>
        <dbReference type="Proteomes" id="UP000005709"/>
    </source>
</evidence>
<reference evidence="2 3" key="1">
    <citation type="submission" date="2009-07" db="EMBL/GenBank/DDBJ databases">
        <authorList>
            <person name="Madupu R."/>
            <person name="Sebastian Y."/>
            <person name="Durkin A.S."/>
            <person name="Torralba M."/>
            <person name="Methe B."/>
            <person name="Sutton G.G."/>
            <person name="Strausberg R.L."/>
            <person name="Nelson K.E."/>
        </authorList>
    </citation>
    <scope>NUCLEOTIDE SEQUENCE [LARGE SCALE GENOMIC DNA]</scope>
    <source>
        <strain evidence="2 3">RM3268</strain>
    </source>
</reference>
<dbReference type="AlphaFoldDB" id="C8PFT7"/>
<dbReference type="EMBL" id="ACYG01000019">
    <property type="protein sequence ID" value="EEV17975.1"/>
    <property type="molecule type" value="Genomic_DNA"/>
</dbReference>
<keyword evidence="3" id="KW-1185">Reference proteome</keyword>